<dbReference type="GO" id="GO:0009611">
    <property type="term" value="P:response to wounding"/>
    <property type="evidence" value="ECO:0007669"/>
    <property type="project" value="UniProtKB-UniRule"/>
</dbReference>
<feature type="region of interest" description="Disordered" evidence="3">
    <location>
        <begin position="364"/>
        <end position="384"/>
    </location>
</feature>
<proteinExistence type="inferred from homology"/>
<dbReference type="OrthoDB" id="1908882at2759"/>
<dbReference type="GO" id="GO:0005634">
    <property type="term" value="C:nucleus"/>
    <property type="evidence" value="ECO:0007669"/>
    <property type="project" value="UniProtKB-SubCell"/>
</dbReference>
<dbReference type="PANTHER" id="PTHR33077">
    <property type="entry name" value="PROTEIN TIFY 4A-RELATED-RELATED"/>
    <property type="match status" value="1"/>
</dbReference>
<keyword evidence="2" id="KW-0539">Nucleus</keyword>
<dbReference type="InterPro" id="IPR010399">
    <property type="entry name" value="Tify_dom"/>
</dbReference>
<evidence type="ECO:0000256" key="1">
    <source>
        <dbReference type="ARBA" id="ARBA00008614"/>
    </source>
</evidence>
<organism evidence="5 6">
    <name type="scientific">Turnera subulata</name>
    <dbReference type="NCBI Taxonomy" id="218843"/>
    <lineage>
        <taxon>Eukaryota</taxon>
        <taxon>Viridiplantae</taxon>
        <taxon>Streptophyta</taxon>
        <taxon>Embryophyta</taxon>
        <taxon>Tracheophyta</taxon>
        <taxon>Spermatophyta</taxon>
        <taxon>Magnoliopsida</taxon>
        <taxon>eudicotyledons</taxon>
        <taxon>Gunneridae</taxon>
        <taxon>Pentapetalae</taxon>
        <taxon>rosids</taxon>
        <taxon>fabids</taxon>
        <taxon>Malpighiales</taxon>
        <taxon>Passifloraceae</taxon>
        <taxon>Turnera</taxon>
    </lineage>
</organism>
<protein>
    <recommendedName>
        <fullName evidence="2">Protein TIFY</fullName>
    </recommendedName>
    <alternativeName>
        <fullName evidence="2">Jasmonate ZIM domain-containing protein</fullName>
    </alternativeName>
</protein>
<comment type="subcellular location">
    <subcellularLocation>
        <location evidence="2">Nucleus</location>
    </subcellularLocation>
</comment>
<comment type="similarity">
    <text evidence="1 2">Belongs to the TIFY/JAZ family.</text>
</comment>
<comment type="function">
    <text evidence="2">Repressor of jasmonate responses.</text>
</comment>
<accession>A0A9Q0J4P5</accession>
<evidence type="ECO:0000313" key="5">
    <source>
        <dbReference type="EMBL" id="KAJ4828254.1"/>
    </source>
</evidence>
<evidence type="ECO:0000259" key="4">
    <source>
        <dbReference type="PROSITE" id="PS51320"/>
    </source>
</evidence>
<dbReference type="PROSITE" id="PS51320">
    <property type="entry name" value="TIFY"/>
    <property type="match status" value="1"/>
</dbReference>
<sequence>MAVQLIMAQPNKTNNAALNSVNISIDINRKSTISPQQQQPQPQPQQQQEKRAMFHDFLGMKPSADSPAVLASKNADASPSASLSVGASTGGGRGPLSAVSDLASERQAGNHLEGIPFYGPRSDISGHEISNRLVGSKRSNSDSAFIGPTRDGILQMAHGSVENLRLMKMLKNGGGLGERQRRSIDDESLHGMRGMRPTSATLIPQSSGGSRLDANLSKWERSVPIGATMQYPTSAGQFVPFSHQIPANRFRDTNAGPSVISQSAADEGSRTGIKGPGILSSISTGAGNSEKRLSGPLSLGSKPRSAIQIPEPEASTPSSRQSLASPSRQMTIFYGGQAYVFDEVHPNKADVIMALAGSNGGSWSTTYSTKPSTGPGSESNMTSGEGEAAGLMPNAAFQRDFRGRLVATGTTTQAVGTGDRIAVPTGSITEKRNSLQKGQPGNEEKKET</sequence>
<dbReference type="Proteomes" id="UP001141552">
    <property type="component" value="Unassembled WGS sequence"/>
</dbReference>
<dbReference type="SMART" id="SM00979">
    <property type="entry name" value="TIFY"/>
    <property type="match status" value="1"/>
</dbReference>
<feature type="compositionally biased region" description="Low complexity" evidence="3">
    <location>
        <begin position="409"/>
        <end position="418"/>
    </location>
</feature>
<gene>
    <name evidence="5" type="ORF">Tsubulata_012061</name>
</gene>
<dbReference type="Pfam" id="PF06200">
    <property type="entry name" value="tify"/>
    <property type="match status" value="1"/>
</dbReference>
<feature type="region of interest" description="Disordered" evidence="3">
    <location>
        <begin position="189"/>
        <end position="212"/>
    </location>
</feature>
<feature type="compositionally biased region" description="Polar residues" evidence="3">
    <location>
        <begin position="255"/>
        <end position="264"/>
    </location>
</feature>
<dbReference type="GO" id="GO:0031347">
    <property type="term" value="P:regulation of defense response"/>
    <property type="evidence" value="ECO:0007669"/>
    <property type="project" value="UniProtKB-UniRule"/>
</dbReference>
<feature type="compositionally biased region" description="Polar residues" evidence="3">
    <location>
        <begin position="315"/>
        <end position="326"/>
    </location>
</feature>
<dbReference type="PANTHER" id="PTHR33077:SF8">
    <property type="entry name" value="PROTEIN TIFY 8"/>
    <property type="match status" value="1"/>
</dbReference>
<feature type="compositionally biased region" description="Polar residues" evidence="3">
    <location>
        <begin position="364"/>
        <end position="383"/>
    </location>
</feature>
<evidence type="ECO:0000256" key="2">
    <source>
        <dbReference type="RuleBase" id="RU369065"/>
    </source>
</evidence>
<comment type="domain">
    <text evidence="2">The jas domain is required for interaction with COI1.</text>
</comment>
<dbReference type="AlphaFoldDB" id="A0A9Q0J4P5"/>
<feature type="domain" description="Tify" evidence="4">
    <location>
        <begin position="323"/>
        <end position="358"/>
    </location>
</feature>
<feature type="region of interest" description="Disordered" evidence="3">
    <location>
        <begin position="63"/>
        <end position="98"/>
    </location>
</feature>
<dbReference type="EMBL" id="JAKUCV010006219">
    <property type="protein sequence ID" value="KAJ4828254.1"/>
    <property type="molecule type" value="Genomic_DNA"/>
</dbReference>
<keyword evidence="2" id="KW-1184">Jasmonic acid signaling pathway</keyword>
<dbReference type="InterPro" id="IPR040390">
    <property type="entry name" value="TIFY/JAZ"/>
</dbReference>
<name>A0A9Q0J4P5_9ROSI</name>
<feature type="compositionally biased region" description="Polar residues" evidence="3">
    <location>
        <begin position="75"/>
        <end position="87"/>
    </location>
</feature>
<reference evidence="5" key="1">
    <citation type="submission" date="2022-02" db="EMBL/GenBank/DDBJ databases">
        <authorList>
            <person name="Henning P.M."/>
            <person name="McCubbin A.G."/>
            <person name="Shore J.S."/>
        </authorList>
    </citation>
    <scope>NUCLEOTIDE SEQUENCE</scope>
    <source>
        <strain evidence="5">F60SS</strain>
        <tissue evidence="5">Leaves</tissue>
    </source>
</reference>
<feature type="compositionally biased region" description="Polar residues" evidence="3">
    <location>
        <begin position="198"/>
        <end position="209"/>
    </location>
</feature>
<feature type="region of interest" description="Disordered" evidence="3">
    <location>
        <begin position="249"/>
        <end position="326"/>
    </location>
</feature>
<evidence type="ECO:0000256" key="3">
    <source>
        <dbReference type="SAM" id="MobiDB-lite"/>
    </source>
</evidence>
<evidence type="ECO:0000313" key="6">
    <source>
        <dbReference type="Proteomes" id="UP001141552"/>
    </source>
</evidence>
<feature type="region of interest" description="Disordered" evidence="3">
    <location>
        <begin position="409"/>
        <end position="448"/>
    </location>
</feature>
<keyword evidence="6" id="KW-1185">Reference proteome</keyword>
<comment type="caution">
    <text evidence="5">The sequence shown here is derived from an EMBL/GenBank/DDBJ whole genome shotgun (WGS) entry which is preliminary data.</text>
</comment>
<dbReference type="GO" id="GO:2000022">
    <property type="term" value="P:regulation of jasmonic acid mediated signaling pathway"/>
    <property type="evidence" value="ECO:0007669"/>
    <property type="project" value="UniProtKB-UniRule"/>
</dbReference>
<reference evidence="5" key="2">
    <citation type="journal article" date="2023" name="Plants (Basel)">
        <title>Annotation of the Turnera subulata (Passifloraceae) Draft Genome Reveals the S-Locus Evolved after the Divergence of Turneroideae from Passifloroideae in a Stepwise Manner.</title>
        <authorList>
            <person name="Henning P.M."/>
            <person name="Roalson E.H."/>
            <person name="Mir W."/>
            <person name="McCubbin A.G."/>
            <person name="Shore J.S."/>
        </authorList>
    </citation>
    <scope>NUCLEOTIDE SEQUENCE</scope>
    <source>
        <strain evidence="5">F60SS</strain>
    </source>
</reference>